<reference evidence="3 4" key="1">
    <citation type="submission" date="2020-01" db="EMBL/GenBank/DDBJ databases">
        <authorList>
            <person name="Kim M.K."/>
        </authorList>
    </citation>
    <scope>NUCLEOTIDE SEQUENCE [LARGE SCALE GENOMIC DNA]</scope>
    <source>
        <strain evidence="3 4">172606-1</strain>
    </source>
</reference>
<dbReference type="Pfam" id="PF06439">
    <property type="entry name" value="3keto-disac_hyd"/>
    <property type="match status" value="1"/>
</dbReference>
<organism evidence="3 4">
    <name type="scientific">Rhodocytophaga rosea</name>
    <dbReference type="NCBI Taxonomy" id="2704465"/>
    <lineage>
        <taxon>Bacteria</taxon>
        <taxon>Pseudomonadati</taxon>
        <taxon>Bacteroidota</taxon>
        <taxon>Cytophagia</taxon>
        <taxon>Cytophagales</taxon>
        <taxon>Rhodocytophagaceae</taxon>
        <taxon>Rhodocytophaga</taxon>
    </lineage>
</organism>
<dbReference type="Proteomes" id="UP000480178">
    <property type="component" value="Chromosome"/>
</dbReference>
<evidence type="ECO:0000313" key="4">
    <source>
        <dbReference type="Proteomes" id="UP000480178"/>
    </source>
</evidence>
<dbReference type="Gene3D" id="2.60.120.560">
    <property type="entry name" value="Exo-inulinase, domain 1"/>
    <property type="match status" value="1"/>
</dbReference>
<dbReference type="InterPro" id="IPR010496">
    <property type="entry name" value="AL/BT2_dom"/>
</dbReference>
<dbReference type="GO" id="GO:0016787">
    <property type="term" value="F:hydrolase activity"/>
    <property type="evidence" value="ECO:0007669"/>
    <property type="project" value="InterPro"/>
</dbReference>
<accession>A0A6C0GPG1</accession>
<sequence>MKQYGLLLFLLFLSVSIHAQTANVLTPQEKKEGWKLLFDGKTLKGWHTYGAKGVGSAWRIDGDALQLYVPARAGNKTKDGGDIVTDEVFAGDFEFKIDWKITKLANSGVFLFVTEDPKYEHAYTTAVEVQVTDNGIYGDGADNNRRAGDLFGIASSRIRMPNPVGEWNHMHVILKKGMLNVFLNDIQIHEIQLNGKTWQEALAKSGISQSPISKGVFAGRIGLQDWGSQAWYKNIKIRPL</sequence>
<dbReference type="AlphaFoldDB" id="A0A6C0GPG1"/>
<evidence type="ECO:0000313" key="3">
    <source>
        <dbReference type="EMBL" id="QHT69911.1"/>
    </source>
</evidence>
<dbReference type="KEGG" id="rhoz:GXP67_26335"/>
<feature type="signal peptide" evidence="1">
    <location>
        <begin position="1"/>
        <end position="19"/>
    </location>
</feature>
<feature type="domain" description="3-keto-alpha-glucoside-1,2-lyase/3-keto-2-hydroxy-glucal hydratase" evidence="2">
    <location>
        <begin position="33"/>
        <end position="238"/>
    </location>
</feature>
<evidence type="ECO:0000256" key="1">
    <source>
        <dbReference type="SAM" id="SignalP"/>
    </source>
</evidence>
<evidence type="ECO:0000259" key="2">
    <source>
        <dbReference type="Pfam" id="PF06439"/>
    </source>
</evidence>
<keyword evidence="4" id="KW-1185">Reference proteome</keyword>
<protein>
    <submittedName>
        <fullName evidence="3">DUF1080 domain-containing protein</fullName>
    </submittedName>
</protein>
<name>A0A6C0GPG1_9BACT</name>
<keyword evidence="1" id="KW-0732">Signal</keyword>
<dbReference type="RefSeq" id="WP_162445894.1">
    <property type="nucleotide sequence ID" value="NZ_CP048222.1"/>
</dbReference>
<proteinExistence type="predicted"/>
<gene>
    <name evidence="3" type="ORF">GXP67_26335</name>
</gene>
<feature type="chain" id="PRO_5025683904" evidence="1">
    <location>
        <begin position="20"/>
        <end position="240"/>
    </location>
</feature>
<dbReference type="EMBL" id="CP048222">
    <property type="protein sequence ID" value="QHT69911.1"/>
    <property type="molecule type" value="Genomic_DNA"/>
</dbReference>